<sequence>MDDNDNVATCCSFLANYYMKKGDLNTASPFAQRCLEYDSTKEEGRSLLRKISQIHHRHFVLPESFMLGSPRGNLMNMETPTTAAAAAATAAAAVVSTV</sequence>
<evidence type="ECO:0000313" key="2">
    <source>
        <dbReference type="Proteomes" id="UP000271098"/>
    </source>
</evidence>
<evidence type="ECO:0000313" key="3">
    <source>
        <dbReference type="WBParaSite" id="GPUH_0000575001-mRNA-1"/>
    </source>
</evidence>
<accession>A0A183DAK1</accession>
<protein>
    <submittedName>
        <fullName evidence="3">TPR_REGION domain-containing protein</fullName>
    </submittedName>
</protein>
<organism evidence="3">
    <name type="scientific">Gongylonema pulchrum</name>
    <dbReference type="NCBI Taxonomy" id="637853"/>
    <lineage>
        <taxon>Eukaryota</taxon>
        <taxon>Metazoa</taxon>
        <taxon>Ecdysozoa</taxon>
        <taxon>Nematoda</taxon>
        <taxon>Chromadorea</taxon>
        <taxon>Rhabditida</taxon>
        <taxon>Spirurina</taxon>
        <taxon>Spiruromorpha</taxon>
        <taxon>Spiruroidea</taxon>
        <taxon>Gongylonematidae</taxon>
        <taxon>Gongylonema</taxon>
    </lineage>
</organism>
<dbReference type="EMBL" id="UYRT01012532">
    <property type="protein sequence ID" value="VDK51979.1"/>
    <property type="molecule type" value="Genomic_DNA"/>
</dbReference>
<proteinExistence type="predicted"/>
<dbReference type="AlphaFoldDB" id="A0A183DAK1"/>
<dbReference type="OrthoDB" id="10262026at2759"/>
<keyword evidence="2" id="KW-1185">Reference proteome</keyword>
<reference evidence="3" key="1">
    <citation type="submission" date="2016-06" db="UniProtKB">
        <authorList>
            <consortium name="WormBaseParasite"/>
        </authorList>
    </citation>
    <scope>IDENTIFICATION</scope>
</reference>
<dbReference type="WBParaSite" id="GPUH_0000575001-mRNA-1">
    <property type="protein sequence ID" value="GPUH_0000575001-mRNA-1"/>
    <property type="gene ID" value="GPUH_0000575001"/>
</dbReference>
<name>A0A183DAK1_9BILA</name>
<reference evidence="1 2" key="2">
    <citation type="submission" date="2018-11" db="EMBL/GenBank/DDBJ databases">
        <authorList>
            <consortium name="Pathogen Informatics"/>
        </authorList>
    </citation>
    <scope>NUCLEOTIDE SEQUENCE [LARGE SCALE GENOMIC DNA]</scope>
</reference>
<evidence type="ECO:0000313" key="1">
    <source>
        <dbReference type="EMBL" id="VDK51979.1"/>
    </source>
</evidence>
<dbReference type="Proteomes" id="UP000271098">
    <property type="component" value="Unassembled WGS sequence"/>
</dbReference>
<gene>
    <name evidence="1" type="ORF">GPUH_LOCUS5741</name>
</gene>